<dbReference type="Proteomes" id="UP000265520">
    <property type="component" value="Unassembled WGS sequence"/>
</dbReference>
<comment type="caution">
    <text evidence="1">The sequence shown here is derived from an EMBL/GenBank/DDBJ whole genome shotgun (WGS) entry which is preliminary data.</text>
</comment>
<reference evidence="1 2" key="1">
    <citation type="journal article" date="2018" name="Front. Plant Sci.">
        <title>Red Clover (Trifolium pratense) and Zigzag Clover (T. medium) - A Picture of Genomic Similarities and Differences.</title>
        <authorList>
            <person name="Dluhosova J."/>
            <person name="Istvanek J."/>
            <person name="Nedelnik J."/>
            <person name="Repkova J."/>
        </authorList>
    </citation>
    <scope>NUCLEOTIDE SEQUENCE [LARGE SCALE GENOMIC DNA]</scope>
    <source>
        <strain evidence="2">cv. 10/8</strain>
        <tissue evidence="1">Leaf</tissue>
    </source>
</reference>
<gene>
    <name evidence="1" type="ORF">A2U01_0023883</name>
</gene>
<evidence type="ECO:0000313" key="1">
    <source>
        <dbReference type="EMBL" id="MCI02849.1"/>
    </source>
</evidence>
<protein>
    <submittedName>
        <fullName evidence="1">Uncharacterized protein</fullName>
    </submittedName>
</protein>
<evidence type="ECO:0000313" key="2">
    <source>
        <dbReference type="Proteomes" id="UP000265520"/>
    </source>
</evidence>
<feature type="non-terminal residue" evidence="1">
    <location>
        <position position="23"/>
    </location>
</feature>
<name>A0A392NUJ2_9FABA</name>
<sequence>MVPGGSVTGLLAIGATNMYSTRC</sequence>
<proteinExistence type="predicted"/>
<dbReference type="AlphaFoldDB" id="A0A392NUJ2"/>
<accession>A0A392NUJ2</accession>
<keyword evidence="2" id="KW-1185">Reference proteome</keyword>
<organism evidence="1 2">
    <name type="scientific">Trifolium medium</name>
    <dbReference type="NCBI Taxonomy" id="97028"/>
    <lineage>
        <taxon>Eukaryota</taxon>
        <taxon>Viridiplantae</taxon>
        <taxon>Streptophyta</taxon>
        <taxon>Embryophyta</taxon>
        <taxon>Tracheophyta</taxon>
        <taxon>Spermatophyta</taxon>
        <taxon>Magnoliopsida</taxon>
        <taxon>eudicotyledons</taxon>
        <taxon>Gunneridae</taxon>
        <taxon>Pentapetalae</taxon>
        <taxon>rosids</taxon>
        <taxon>fabids</taxon>
        <taxon>Fabales</taxon>
        <taxon>Fabaceae</taxon>
        <taxon>Papilionoideae</taxon>
        <taxon>50 kb inversion clade</taxon>
        <taxon>NPAAA clade</taxon>
        <taxon>Hologalegina</taxon>
        <taxon>IRL clade</taxon>
        <taxon>Trifolieae</taxon>
        <taxon>Trifolium</taxon>
    </lineage>
</organism>
<dbReference type="EMBL" id="LXQA010050391">
    <property type="protein sequence ID" value="MCI02849.1"/>
    <property type="molecule type" value="Genomic_DNA"/>
</dbReference>